<dbReference type="RefSeq" id="WP_323446586.1">
    <property type="nucleotide sequence ID" value="NZ_BSBI01000003.1"/>
</dbReference>
<dbReference type="Proteomes" id="UP001291653">
    <property type="component" value="Unassembled WGS sequence"/>
</dbReference>
<accession>A0ABQ5NVX0</accession>
<evidence type="ECO:0000313" key="2">
    <source>
        <dbReference type="EMBL" id="GLF94504.1"/>
    </source>
</evidence>
<evidence type="ECO:0000313" key="3">
    <source>
        <dbReference type="Proteomes" id="UP001291653"/>
    </source>
</evidence>
<evidence type="ECO:0000256" key="1">
    <source>
        <dbReference type="SAM" id="Phobius"/>
    </source>
</evidence>
<name>A0ABQ5NVX0_9ACTN</name>
<evidence type="ECO:0008006" key="4">
    <source>
        <dbReference type="Google" id="ProtNLM"/>
    </source>
</evidence>
<keyword evidence="1" id="KW-0812">Transmembrane</keyword>
<protein>
    <recommendedName>
        <fullName evidence="4">GlsB/YeaQ/YmgE family stress response membrane protein</fullName>
    </recommendedName>
</protein>
<dbReference type="EMBL" id="BSBI01000003">
    <property type="protein sequence ID" value="GLF94504.1"/>
    <property type="molecule type" value="Genomic_DNA"/>
</dbReference>
<gene>
    <name evidence="2" type="ORF">SYYSPA8_09425</name>
</gene>
<sequence length="89" mass="9291">MLFAVFGSVLLGLALAWAADRLLGSRLPDRRAVYVTGPLGALFGAWVAGASLGPGHVPGMLVGATLFAGVLLSLLLRPPARRLRRALPF</sequence>
<proteinExistence type="predicted"/>
<feature type="transmembrane region" description="Helical" evidence="1">
    <location>
        <begin position="57"/>
        <end position="76"/>
    </location>
</feature>
<keyword evidence="3" id="KW-1185">Reference proteome</keyword>
<reference evidence="2 3" key="1">
    <citation type="submission" date="2022-10" db="EMBL/GenBank/DDBJ databases">
        <title>Draft genome sequence of Streptomyces sp. YSPA8.</title>
        <authorList>
            <person name="Moriuchi R."/>
            <person name="Dohra H."/>
            <person name="Yamamura H."/>
            <person name="Kodani S."/>
        </authorList>
    </citation>
    <scope>NUCLEOTIDE SEQUENCE [LARGE SCALE GENOMIC DNA]</scope>
    <source>
        <strain evidence="2 3">YSPA8</strain>
    </source>
</reference>
<keyword evidence="1" id="KW-1133">Transmembrane helix</keyword>
<comment type="caution">
    <text evidence="2">The sequence shown here is derived from an EMBL/GenBank/DDBJ whole genome shotgun (WGS) entry which is preliminary data.</text>
</comment>
<keyword evidence="1" id="KW-0472">Membrane</keyword>
<organism evidence="2 3">
    <name type="scientific">Streptomyces yaizuensis</name>
    <dbReference type="NCBI Taxonomy" id="2989713"/>
    <lineage>
        <taxon>Bacteria</taxon>
        <taxon>Bacillati</taxon>
        <taxon>Actinomycetota</taxon>
        <taxon>Actinomycetes</taxon>
        <taxon>Kitasatosporales</taxon>
        <taxon>Streptomycetaceae</taxon>
        <taxon>Streptomyces</taxon>
    </lineage>
</organism>